<keyword evidence="3" id="KW-1185">Reference proteome</keyword>
<feature type="region of interest" description="Disordered" evidence="1">
    <location>
        <begin position="61"/>
        <end position="118"/>
    </location>
</feature>
<evidence type="ECO:0000256" key="1">
    <source>
        <dbReference type="SAM" id="MobiDB-lite"/>
    </source>
</evidence>
<dbReference type="AlphaFoldDB" id="B1ZWL3"/>
<evidence type="ECO:0000313" key="3">
    <source>
        <dbReference type="Proteomes" id="UP000007013"/>
    </source>
</evidence>
<sequence>MNLSNDPTTGRILLHGKGTGGISRADIERRARELADIDGRSGADITDDDLARAKADLLGLQRRRPRSRRTNPIAIFPAIPANQSPTVASRPARSKDPTRRRPWSGSPSRVSTKPNTIR</sequence>
<dbReference type="EMBL" id="CP001032">
    <property type="protein sequence ID" value="ACB73337.1"/>
    <property type="molecule type" value="Genomic_DNA"/>
</dbReference>
<dbReference type="OrthoDB" id="199817at2"/>
<dbReference type="HOGENOM" id="CLU_2070709_0_0_0"/>
<organism evidence="2 3">
    <name type="scientific">Opitutus terrae (strain DSM 11246 / JCM 15787 / PB90-1)</name>
    <dbReference type="NCBI Taxonomy" id="452637"/>
    <lineage>
        <taxon>Bacteria</taxon>
        <taxon>Pseudomonadati</taxon>
        <taxon>Verrucomicrobiota</taxon>
        <taxon>Opitutia</taxon>
        <taxon>Opitutales</taxon>
        <taxon>Opitutaceae</taxon>
        <taxon>Opitutus</taxon>
    </lineage>
</organism>
<dbReference type="RefSeq" id="WP_012372875.1">
    <property type="nucleotide sequence ID" value="NC_010571.1"/>
</dbReference>
<dbReference type="STRING" id="452637.Oter_0046"/>
<proteinExistence type="predicted"/>
<feature type="region of interest" description="Disordered" evidence="1">
    <location>
        <begin position="1"/>
        <end position="21"/>
    </location>
</feature>
<gene>
    <name evidence="2" type="ordered locus">Oter_0046</name>
</gene>
<evidence type="ECO:0000313" key="2">
    <source>
        <dbReference type="EMBL" id="ACB73337.1"/>
    </source>
</evidence>
<protein>
    <submittedName>
        <fullName evidence="2">Uncharacterized protein</fullName>
    </submittedName>
</protein>
<reference evidence="2 3" key="1">
    <citation type="journal article" date="2011" name="J. Bacteriol.">
        <title>Genome sequence of the verrucomicrobium Opitutus terrae PB90-1, an abundant inhabitant of rice paddy soil ecosystems.</title>
        <authorList>
            <person name="van Passel M.W."/>
            <person name="Kant R."/>
            <person name="Palva A."/>
            <person name="Copeland A."/>
            <person name="Lucas S."/>
            <person name="Lapidus A."/>
            <person name="Glavina del Rio T."/>
            <person name="Pitluck S."/>
            <person name="Goltsman E."/>
            <person name="Clum A."/>
            <person name="Sun H."/>
            <person name="Schmutz J."/>
            <person name="Larimer F.W."/>
            <person name="Land M.L."/>
            <person name="Hauser L."/>
            <person name="Kyrpides N."/>
            <person name="Mikhailova N."/>
            <person name="Richardson P.P."/>
            <person name="Janssen P.H."/>
            <person name="de Vos W.M."/>
            <person name="Smidt H."/>
        </authorList>
    </citation>
    <scope>NUCLEOTIDE SEQUENCE [LARGE SCALE GENOMIC DNA]</scope>
    <source>
        <strain evidence="3">DSM 11246 / JCM 15787 / PB90-1</strain>
    </source>
</reference>
<dbReference type="Proteomes" id="UP000007013">
    <property type="component" value="Chromosome"/>
</dbReference>
<accession>B1ZWL3</accession>
<feature type="compositionally biased region" description="Polar residues" evidence="1">
    <location>
        <begin position="105"/>
        <end position="118"/>
    </location>
</feature>
<name>B1ZWL3_OPITP</name>
<dbReference type="KEGG" id="ote:Oter_0046"/>